<keyword evidence="3" id="KW-1185">Reference proteome</keyword>
<feature type="compositionally biased region" description="Acidic residues" evidence="1">
    <location>
        <begin position="402"/>
        <end position="417"/>
    </location>
</feature>
<sequence>MSEIISNDSERGFISTLFNSHGKSFNLAILRELDIEAYNRENDWNRKEAEKDACIEQLRSDLETARDKLKKLQNSRFKSVERESAIPDSKLSEDYDELIGEVKSMVVNLTKAANNNIKNVLRLLAQSKQYQEGLTRVLEPNVSVQQFVELLEKSDSPTKLLAFVMRAIIMNMLRLKLFNSNVFMCLGGESWKQLRGVYRHLLAPSIDQNGDEPEVLVAPGDDRLRKDASLWRSQTLITLSKNKERLALNEGQAAVIQRLTIQIEDLLSPLVESAKVKGSLKNDIRMLVEYAAHLSIQLGRQRAMFEMEPKRYLGPKLDERTMEPIGPWAIDSEEDPTAEKPTEILAVVVPALYKFGNDDGEEFDRYSVLKQAQVLVLPPSFVAKPISLDTTASALAKAEEIPTADEEVSPISNDDDNDGPKSSSIDQCHENNGGQASINPGANAEIKPPVPPKDQPTRSGSSKIKDAAIVDKNKALASEFPPSVKTKLMPKK</sequence>
<organism evidence="2 3">
    <name type="scientific">Orbilia ellipsospora</name>
    <dbReference type="NCBI Taxonomy" id="2528407"/>
    <lineage>
        <taxon>Eukaryota</taxon>
        <taxon>Fungi</taxon>
        <taxon>Dikarya</taxon>
        <taxon>Ascomycota</taxon>
        <taxon>Pezizomycotina</taxon>
        <taxon>Orbiliomycetes</taxon>
        <taxon>Orbiliales</taxon>
        <taxon>Orbiliaceae</taxon>
        <taxon>Orbilia</taxon>
    </lineage>
</organism>
<evidence type="ECO:0000313" key="2">
    <source>
        <dbReference type="EMBL" id="KAK6539915.1"/>
    </source>
</evidence>
<comment type="caution">
    <text evidence="2">The sequence shown here is derived from an EMBL/GenBank/DDBJ whole genome shotgun (WGS) entry which is preliminary data.</text>
</comment>
<dbReference type="AlphaFoldDB" id="A0AAV9XCV1"/>
<protein>
    <submittedName>
        <fullName evidence="2">Uncharacterized protein</fullName>
    </submittedName>
</protein>
<name>A0AAV9XCV1_9PEZI</name>
<reference evidence="2 3" key="1">
    <citation type="submission" date="2019-10" db="EMBL/GenBank/DDBJ databases">
        <authorList>
            <person name="Palmer J.M."/>
        </authorList>
    </citation>
    <scope>NUCLEOTIDE SEQUENCE [LARGE SCALE GENOMIC DNA]</scope>
    <source>
        <strain evidence="2 3">TWF694</strain>
    </source>
</reference>
<evidence type="ECO:0000256" key="1">
    <source>
        <dbReference type="SAM" id="MobiDB-lite"/>
    </source>
</evidence>
<proteinExistence type="predicted"/>
<dbReference type="EMBL" id="JAVHJO010000005">
    <property type="protein sequence ID" value="KAK6539915.1"/>
    <property type="molecule type" value="Genomic_DNA"/>
</dbReference>
<accession>A0AAV9XCV1</accession>
<evidence type="ECO:0000313" key="3">
    <source>
        <dbReference type="Proteomes" id="UP001365542"/>
    </source>
</evidence>
<feature type="region of interest" description="Disordered" evidence="1">
    <location>
        <begin position="399"/>
        <end position="468"/>
    </location>
</feature>
<dbReference type="Proteomes" id="UP001365542">
    <property type="component" value="Unassembled WGS sequence"/>
</dbReference>
<gene>
    <name evidence="2" type="ORF">TWF694_008750</name>
</gene>
<feature type="compositionally biased region" description="Polar residues" evidence="1">
    <location>
        <begin position="420"/>
        <end position="440"/>
    </location>
</feature>